<feature type="domain" description="SnoaL-like" evidence="1">
    <location>
        <begin position="9"/>
        <end position="110"/>
    </location>
</feature>
<accession>A0ABW6A623</accession>
<reference evidence="3" key="1">
    <citation type="journal article" date="2019" name="Int. J. Syst. Evol. Microbiol.">
        <title>The Global Catalogue of Microorganisms (GCM) 10K type strain sequencing project: providing services to taxonomists for standard genome sequencing and annotation.</title>
        <authorList>
            <consortium name="The Broad Institute Genomics Platform"/>
            <consortium name="The Broad Institute Genome Sequencing Center for Infectious Disease"/>
            <person name="Wu L."/>
            <person name="Ma J."/>
        </authorList>
    </citation>
    <scope>NUCLEOTIDE SEQUENCE [LARGE SCALE GENOMIC DNA]</scope>
    <source>
        <strain evidence="3">KCTC 23299</strain>
    </source>
</reference>
<evidence type="ECO:0000313" key="2">
    <source>
        <dbReference type="EMBL" id="MFD2920758.1"/>
    </source>
</evidence>
<dbReference type="Proteomes" id="UP001597511">
    <property type="component" value="Unassembled WGS sequence"/>
</dbReference>
<protein>
    <submittedName>
        <fullName evidence="2">Nuclear transport factor 2 family protein</fullName>
    </submittedName>
</protein>
<dbReference type="InterPro" id="IPR037401">
    <property type="entry name" value="SnoaL-like"/>
</dbReference>
<dbReference type="EMBL" id="JBHUOZ010000003">
    <property type="protein sequence ID" value="MFD2920758.1"/>
    <property type="molecule type" value="Genomic_DNA"/>
</dbReference>
<proteinExistence type="predicted"/>
<gene>
    <name evidence="2" type="ORF">ACFS6H_13620</name>
</gene>
<evidence type="ECO:0000259" key="1">
    <source>
        <dbReference type="Pfam" id="PF12680"/>
    </source>
</evidence>
<organism evidence="2 3">
    <name type="scientific">Terrimonas rubra</name>
    <dbReference type="NCBI Taxonomy" id="1035890"/>
    <lineage>
        <taxon>Bacteria</taxon>
        <taxon>Pseudomonadati</taxon>
        <taxon>Bacteroidota</taxon>
        <taxon>Chitinophagia</taxon>
        <taxon>Chitinophagales</taxon>
        <taxon>Chitinophagaceae</taxon>
        <taxon>Terrimonas</taxon>
    </lineage>
</organism>
<dbReference type="InterPro" id="IPR032710">
    <property type="entry name" value="NTF2-like_dom_sf"/>
</dbReference>
<keyword evidence="3" id="KW-1185">Reference proteome</keyword>
<dbReference type="Pfam" id="PF12680">
    <property type="entry name" value="SnoaL_2"/>
    <property type="match status" value="1"/>
</dbReference>
<name>A0ABW6A623_9BACT</name>
<dbReference type="SUPFAM" id="SSF54427">
    <property type="entry name" value="NTF2-like"/>
    <property type="match status" value="1"/>
</dbReference>
<comment type="caution">
    <text evidence="2">The sequence shown here is derived from an EMBL/GenBank/DDBJ whole genome shotgun (WGS) entry which is preliminary data.</text>
</comment>
<sequence>MEANKEIIAKFYTAFQQKDAATMNSCYSEDIVFSDPVFMLLEGDQVRAMWQMLCENAKDFSLSFSNIQLIDHEYATCNWTANYIFSKTGNKVQNNVKAFMRIKDGKIIEHSDAFRLSTWMGQALGIPGKLFGWTGFMKRKVQLSAKKSLLDYMEKNI</sequence>
<dbReference type="Gene3D" id="3.10.450.50">
    <property type="match status" value="1"/>
</dbReference>
<dbReference type="RefSeq" id="WP_386099732.1">
    <property type="nucleotide sequence ID" value="NZ_JBHUOZ010000003.1"/>
</dbReference>
<evidence type="ECO:0000313" key="3">
    <source>
        <dbReference type="Proteomes" id="UP001597511"/>
    </source>
</evidence>